<evidence type="ECO:0000256" key="4">
    <source>
        <dbReference type="SAM" id="MobiDB-lite"/>
    </source>
</evidence>
<organism evidence="5 6">
    <name type="scientific">Coemansia erecta</name>
    <dbReference type="NCBI Taxonomy" id="147472"/>
    <lineage>
        <taxon>Eukaryota</taxon>
        <taxon>Fungi</taxon>
        <taxon>Fungi incertae sedis</taxon>
        <taxon>Zoopagomycota</taxon>
        <taxon>Kickxellomycotina</taxon>
        <taxon>Kickxellomycetes</taxon>
        <taxon>Kickxellales</taxon>
        <taxon>Kickxellaceae</taxon>
        <taxon>Coemansia</taxon>
    </lineage>
</organism>
<proteinExistence type="inferred from homology"/>
<comment type="similarity">
    <text evidence="1">Belongs to the AFG1 ATPase family.</text>
</comment>
<feature type="compositionally biased region" description="Basic and acidic residues" evidence="4">
    <location>
        <begin position="523"/>
        <end position="533"/>
    </location>
</feature>
<dbReference type="GO" id="GO:0005524">
    <property type="term" value="F:ATP binding"/>
    <property type="evidence" value="ECO:0007669"/>
    <property type="project" value="UniProtKB-KW"/>
</dbReference>
<feature type="compositionally biased region" description="Gly residues" evidence="4">
    <location>
        <begin position="534"/>
        <end position="543"/>
    </location>
</feature>
<dbReference type="GO" id="GO:0016887">
    <property type="term" value="F:ATP hydrolysis activity"/>
    <property type="evidence" value="ECO:0007669"/>
    <property type="project" value="InterPro"/>
</dbReference>
<evidence type="ECO:0000256" key="3">
    <source>
        <dbReference type="ARBA" id="ARBA00022840"/>
    </source>
</evidence>
<evidence type="ECO:0000256" key="1">
    <source>
        <dbReference type="ARBA" id="ARBA00010322"/>
    </source>
</evidence>
<dbReference type="Gene3D" id="3.40.50.300">
    <property type="entry name" value="P-loop containing nucleotide triphosphate hydrolases"/>
    <property type="match status" value="1"/>
</dbReference>
<sequence length="543" mass="60550">MYRHTLLTLCTRHAARNSIRPSASIRTLSSLKRPTGYAAHIRRQQARRLVHASSTGREPPSSAAIATAPGAPVDTSYSEPAQTEPADVRRGGPVSEYERLVQAGQFIDDSFQRTIVAKLDRLYQELLSYEPAPRSAETPRGSAKGMGSLWKQLLGRSKQESTADPDNVPRGLYIYGDVGTGKTTTMDLFYDTIPTQNKRRIHFHAFMLDVHARINTFRRTHAATADHIPTIARELANDAHVLCFDEFQVTDIADAMVLRRLVTELFRNGVVIVTTSNRHPDELYRNGIQRESFLPCIDLLKRHCEVVSLDSGTDYRKIARETESVYFSPITADTNKVLHALFALASGGAPVETDVAVRFLGRELHVPLAAGGVARFSFAQLCKEAHSAADYIELTKHYHTVVLTDVPVMHMSDRNEARRFITLIDALYESHAVLFMSSEADIYNLFTGRDEIDSHHREQQQQGRDTPETQGVMAYAGEEEVFAFQRAISRLVEMSSRRWIITGRNAALAENATQQELHGAGSHYDDPEPEHHGSGGGQMRSSA</sequence>
<dbReference type="EMBL" id="JANBOJ010000022">
    <property type="protein sequence ID" value="KAJ1724743.1"/>
    <property type="molecule type" value="Genomic_DNA"/>
</dbReference>
<dbReference type="GO" id="GO:0005739">
    <property type="term" value="C:mitochondrion"/>
    <property type="evidence" value="ECO:0007669"/>
    <property type="project" value="TreeGrafter"/>
</dbReference>
<comment type="caution">
    <text evidence="5">The sequence shown here is derived from an EMBL/GenBank/DDBJ whole genome shotgun (WGS) entry which is preliminary data.</text>
</comment>
<evidence type="ECO:0000313" key="5">
    <source>
        <dbReference type="EMBL" id="KAJ1724743.1"/>
    </source>
</evidence>
<dbReference type="PANTHER" id="PTHR12169">
    <property type="entry name" value="ATPASE N2B"/>
    <property type="match status" value="1"/>
</dbReference>
<dbReference type="AlphaFoldDB" id="A0A9W7Y5V2"/>
<keyword evidence="6" id="KW-1185">Reference proteome</keyword>
<dbReference type="Proteomes" id="UP001149813">
    <property type="component" value="Unassembled WGS sequence"/>
</dbReference>
<feature type="region of interest" description="Disordered" evidence="4">
    <location>
        <begin position="516"/>
        <end position="543"/>
    </location>
</feature>
<dbReference type="InterPro" id="IPR027417">
    <property type="entry name" value="P-loop_NTPase"/>
</dbReference>
<protein>
    <submittedName>
        <fullName evidence="5">ATPase</fullName>
        <ecNumber evidence="5">3.6.4.7</ecNumber>
    </submittedName>
</protein>
<dbReference type="PANTHER" id="PTHR12169:SF6">
    <property type="entry name" value="AFG1-LIKE ATPASE"/>
    <property type="match status" value="1"/>
</dbReference>
<gene>
    <name evidence="5" type="primary">AFG1</name>
    <name evidence="5" type="ORF">LPJ53_001026</name>
</gene>
<feature type="region of interest" description="Disordered" evidence="4">
    <location>
        <begin position="48"/>
        <end position="93"/>
    </location>
</feature>
<dbReference type="OrthoDB" id="548867at2759"/>
<dbReference type="EC" id="3.6.4.7" evidence="5"/>
<name>A0A9W7Y5V2_9FUNG</name>
<reference evidence="5" key="1">
    <citation type="submission" date="2022-07" db="EMBL/GenBank/DDBJ databases">
        <title>Phylogenomic reconstructions and comparative analyses of Kickxellomycotina fungi.</title>
        <authorList>
            <person name="Reynolds N.K."/>
            <person name="Stajich J.E."/>
            <person name="Barry K."/>
            <person name="Grigoriev I.V."/>
            <person name="Crous P."/>
            <person name="Smith M.E."/>
        </authorList>
    </citation>
    <scope>NUCLEOTIDE SEQUENCE</scope>
    <source>
        <strain evidence="5">NBRC 32514</strain>
    </source>
</reference>
<evidence type="ECO:0000313" key="6">
    <source>
        <dbReference type="Proteomes" id="UP001149813"/>
    </source>
</evidence>
<dbReference type="CDD" id="cd00267">
    <property type="entry name" value="ABC_ATPase"/>
    <property type="match status" value="1"/>
</dbReference>
<evidence type="ECO:0000256" key="2">
    <source>
        <dbReference type="ARBA" id="ARBA00022741"/>
    </source>
</evidence>
<accession>A0A9W7Y5V2</accession>
<keyword evidence="2" id="KW-0547">Nucleotide-binding</keyword>
<keyword evidence="5" id="KW-0378">Hydrolase</keyword>
<dbReference type="NCBIfam" id="NF040713">
    <property type="entry name" value="ZapE"/>
    <property type="match status" value="1"/>
</dbReference>
<dbReference type="InterPro" id="IPR005654">
    <property type="entry name" value="ATPase_AFG1-like"/>
</dbReference>
<dbReference type="SUPFAM" id="SSF52540">
    <property type="entry name" value="P-loop containing nucleoside triphosphate hydrolases"/>
    <property type="match status" value="1"/>
</dbReference>
<dbReference type="Pfam" id="PF03969">
    <property type="entry name" value="AFG1_ATPase"/>
    <property type="match status" value="1"/>
</dbReference>
<keyword evidence="3" id="KW-0067">ATP-binding</keyword>